<protein>
    <submittedName>
        <fullName evidence="1">3-methyladenine DNA glycosylase AlkC</fullName>
    </submittedName>
</protein>
<dbReference type="InterPro" id="IPR016024">
    <property type="entry name" value="ARM-type_fold"/>
</dbReference>
<accession>A0A2T0W2B1</accession>
<dbReference type="Proteomes" id="UP000238205">
    <property type="component" value="Unassembled WGS sequence"/>
</dbReference>
<dbReference type="RefSeq" id="WP_106195215.1">
    <property type="nucleotide sequence ID" value="NZ_PVTO01000023.1"/>
</dbReference>
<dbReference type="OrthoDB" id="9797162at2"/>
<proteinExistence type="predicted"/>
<name>A0A2T0W2B1_9LACT</name>
<evidence type="ECO:0000313" key="1">
    <source>
        <dbReference type="EMBL" id="PRY79354.1"/>
    </source>
</evidence>
<dbReference type="AlphaFoldDB" id="A0A2T0W2B1"/>
<organism evidence="1 2">
    <name type="scientific">Alkalibacterium olivapovliticus</name>
    <dbReference type="NCBI Taxonomy" id="99907"/>
    <lineage>
        <taxon>Bacteria</taxon>
        <taxon>Bacillati</taxon>
        <taxon>Bacillota</taxon>
        <taxon>Bacilli</taxon>
        <taxon>Lactobacillales</taxon>
        <taxon>Carnobacteriaceae</taxon>
        <taxon>Alkalibacterium</taxon>
    </lineage>
</organism>
<reference evidence="1 2" key="1">
    <citation type="submission" date="2018-03" db="EMBL/GenBank/DDBJ databases">
        <title>Genomic Encyclopedia of Archaeal and Bacterial Type Strains, Phase II (KMG-II): from individual species to whole genera.</title>
        <authorList>
            <person name="Goeker M."/>
        </authorList>
    </citation>
    <scope>NUCLEOTIDE SEQUENCE [LARGE SCALE GENOMIC DNA]</scope>
    <source>
        <strain evidence="1 2">DSM 13175</strain>
    </source>
</reference>
<dbReference type="SUPFAM" id="SSF48371">
    <property type="entry name" value="ARM repeat"/>
    <property type="match status" value="1"/>
</dbReference>
<dbReference type="InterPro" id="IPR014825">
    <property type="entry name" value="DNA_alkylation"/>
</dbReference>
<sequence length="364" mass="41369">MADNLKDIYSRDFLLELASKVETVYSGFQTTDFVAAVLDDNWSALSVRGRSKAIAEKLGYFLPPNYEDALEVLFKVAEDCSGFPYLFFPDFVTVFGHENRYWDLSMLALETFTRCSSSEFAIRPFLLNDPERTMKQMTQWALHSNEHVRRLASEGCRPRLPWAEALPLFKANPEPVLSILNLLKEDRSLYVRKSVANNLNDISKDHPDLILKTARTWLGISSDTDWIVRRGCRTLIKNTNPDIMTLFGYVLDPKVISNAKISSSPESVSLGEQSEFTYTITLELKEETNLRIEYAIDFVKSNGQGSRKAFHISDKTVTGKTTLTGVKRYKWNDLTTRRHYAGHHHIVLLVNGIEVAKTAVTLSV</sequence>
<comment type="caution">
    <text evidence="1">The sequence shown here is derived from an EMBL/GenBank/DDBJ whole genome shotgun (WGS) entry which is preliminary data.</text>
</comment>
<dbReference type="Pfam" id="PF08713">
    <property type="entry name" value="DNA_alkylation"/>
    <property type="match status" value="1"/>
</dbReference>
<dbReference type="Gene3D" id="1.25.40.290">
    <property type="entry name" value="ARM repeat domains"/>
    <property type="match status" value="1"/>
</dbReference>
<dbReference type="EMBL" id="PVTO01000023">
    <property type="protein sequence ID" value="PRY79354.1"/>
    <property type="molecule type" value="Genomic_DNA"/>
</dbReference>
<evidence type="ECO:0000313" key="2">
    <source>
        <dbReference type="Proteomes" id="UP000238205"/>
    </source>
</evidence>
<keyword evidence="2" id="KW-1185">Reference proteome</keyword>
<gene>
    <name evidence="1" type="ORF">CLV38_12336</name>
</gene>